<comment type="subcellular location">
    <subcellularLocation>
        <location evidence="1">Membrane</location>
        <topology evidence="1">Multi-pass membrane protein</topology>
    </subcellularLocation>
</comment>
<dbReference type="KEGG" id="fas:105269250"/>
<evidence type="ECO:0000313" key="11">
    <source>
        <dbReference type="RefSeq" id="XP_011307666.1"/>
    </source>
</evidence>
<keyword evidence="4 7" id="KW-1133">Transmembrane helix</keyword>
<comment type="similarity">
    <text evidence="2">Belongs to the unc-50 family.</text>
</comment>
<keyword evidence="8" id="KW-1185">Reference proteome</keyword>
<proteinExistence type="inferred from homology"/>
<evidence type="ECO:0000256" key="4">
    <source>
        <dbReference type="ARBA" id="ARBA00022989"/>
    </source>
</evidence>
<protein>
    <submittedName>
        <fullName evidence="9 10">Protein unc-50 homolog</fullName>
    </submittedName>
</protein>
<reference evidence="9 10" key="1">
    <citation type="submission" date="2025-04" db="UniProtKB">
        <authorList>
            <consortium name="RefSeq"/>
        </authorList>
    </citation>
    <scope>IDENTIFICATION</scope>
    <source>
        <strain evidence="9 10">USDA-PBARC FA_bdor</strain>
        <tissue evidence="9 10">Whole organism</tissue>
    </source>
</reference>
<evidence type="ECO:0000256" key="3">
    <source>
        <dbReference type="ARBA" id="ARBA00022692"/>
    </source>
</evidence>
<accession>A0A9R1TEH7</accession>
<feature type="region of interest" description="Disordered" evidence="6">
    <location>
        <begin position="1"/>
        <end position="22"/>
    </location>
</feature>
<dbReference type="CTD" id="25972"/>
<dbReference type="OrthoDB" id="10027013at2759"/>
<dbReference type="Pfam" id="PF05216">
    <property type="entry name" value="UNC-50"/>
    <property type="match status" value="1"/>
</dbReference>
<evidence type="ECO:0000313" key="8">
    <source>
        <dbReference type="Proteomes" id="UP000694866"/>
    </source>
</evidence>
<feature type="transmembrane region" description="Helical" evidence="7">
    <location>
        <begin position="94"/>
        <end position="116"/>
    </location>
</feature>
<evidence type="ECO:0000256" key="1">
    <source>
        <dbReference type="ARBA" id="ARBA00004141"/>
    </source>
</evidence>
<feature type="transmembrane region" description="Helical" evidence="7">
    <location>
        <begin position="233"/>
        <end position="255"/>
    </location>
</feature>
<organism evidence="8 10">
    <name type="scientific">Fopius arisanus</name>
    <dbReference type="NCBI Taxonomy" id="64838"/>
    <lineage>
        <taxon>Eukaryota</taxon>
        <taxon>Metazoa</taxon>
        <taxon>Ecdysozoa</taxon>
        <taxon>Arthropoda</taxon>
        <taxon>Hexapoda</taxon>
        <taxon>Insecta</taxon>
        <taxon>Pterygota</taxon>
        <taxon>Neoptera</taxon>
        <taxon>Endopterygota</taxon>
        <taxon>Hymenoptera</taxon>
        <taxon>Apocrita</taxon>
        <taxon>Ichneumonoidea</taxon>
        <taxon>Braconidae</taxon>
        <taxon>Opiinae</taxon>
        <taxon>Fopius</taxon>
    </lineage>
</organism>
<gene>
    <name evidence="9 10 11" type="primary">Unc50</name>
</gene>
<dbReference type="InterPro" id="IPR007881">
    <property type="entry name" value="UNC-50"/>
</dbReference>
<evidence type="ECO:0000256" key="5">
    <source>
        <dbReference type="ARBA" id="ARBA00023136"/>
    </source>
</evidence>
<dbReference type="RefSeq" id="XP_011307647.1">
    <property type="nucleotide sequence ID" value="XM_011309345.1"/>
</dbReference>
<feature type="transmembrane region" description="Helical" evidence="7">
    <location>
        <begin position="200"/>
        <end position="221"/>
    </location>
</feature>
<accession>A0A9R1U5C7</accession>
<dbReference type="Proteomes" id="UP000694866">
    <property type="component" value="Unplaced"/>
</dbReference>
<feature type="compositionally biased region" description="Low complexity" evidence="6">
    <location>
        <begin position="8"/>
        <end position="22"/>
    </location>
</feature>
<dbReference type="PANTHER" id="PTHR12841">
    <property type="entry name" value="PROTEIN UNC-50 HOMOLOG"/>
    <property type="match status" value="1"/>
</dbReference>
<dbReference type="GO" id="GO:0000139">
    <property type="term" value="C:Golgi membrane"/>
    <property type="evidence" value="ECO:0007669"/>
    <property type="project" value="TreeGrafter"/>
</dbReference>
<evidence type="ECO:0000256" key="7">
    <source>
        <dbReference type="SAM" id="Phobius"/>
    </source>
</evidence>
<evidence type="ECO:0000256" key="2">
    <source>
        <dbReference type="ARBA" id="ARBA00006293"/>
    </source>
</evidence>
<evidence type="ECO:0000256" key="6">
    <source>
        <dbReference type="SAM" id="MobiDB-lite"/>
    </source>
</evidence>
<dbReference type="AlphaFoldDB" id="A0A9R1TEH7"/>
<sequence>MKYATSPSTSRCSSPMMFSSSSSLPTPITYRHNCMGAATKCYKYLRKLLKFQQMDFEFAAWQMVFLLASPQKVYRNFQNRKQTKQQFARDDPAFLVLLAGWLFVSSVGFAIVLRLNFFRFLQFFVYTMFLDCILVGLCVATVFWFITNRYLRLDHTQDVEWGYAFDIHLNAFFPPLVILNFLQLFVYHAIINSDSFTARFFGNTFWLVAVAYYVYITFLGYTSVEILHRTAGILWVLPCAFLIYIIFLCAGINVTKEVMSLYHNRVS</sequence>
<accession>A0A9R1U5B8</accession>
<keyword evidence="5 7" id="KW-0472">Membrane</keyword>
<dbReference type="RefSeq" id="XP_011307666.1">
    <property type="nucleotide sequence ID" value="XM_011309364.1"/>
</dbReference>
<dbReference type="PANTHER" id="PTHR12841:SF6">
    <property type="entry name" value="PROTEIN UNC-50 HOMOLOG"/>
    <property type="match status" value="1"/>
</dbReference>
<name>A0A9R1TEH7_9HYME</name>
<feature type="transmembrane region" description="Helical" evidence="7">
    <location>
        <begin position="123"/>
        <end position="147"/>
    </location>
</feature>
<feature type="transmembrane region" description="Helical" evidence="7">
    <location>
        <begin position="167"/>
        <end position="188"/>
    </location>
</feature>
<dbReference type="RefSeq" id="XP_011307656.1">
    <property type="nucleotide sequence ID" value="XM_011309354.1"/>
</dbReference>
<evidence type="ECO:0000313" key="10">
    <source>
        <dbReference type="RefSeq" id="XP_011307656.1"/>
    </source>
</evidence>
<keyword evidence="3 7" id="KW-0812">Transmembrane</keyword>
<evidence type="ECO:0000313" key="9">
    <source>
        <dbReference type="RefSeq" id="XP_011307647.1"/>
    </source>
</evidence>
<dbReference type="GeneID" id="105269250"/>